<evidence type="ECO:0000256" key="1">
    <source>
        <dbReference type="SAM" id="Phobius"/>
    </source>
</evidence>
<accession>A0A517RK70</accession>
<reference evidence="2 3" key="1">
    <citation type="submission" date="2019-02" db="EMBL/GenBank/DDBJ databases">
        <title>Deep-cultivation of Planctomycetes and their phenomic and genomic characterization uncovers novel biology.</title>
        <authorList>
            <person name="Wiegand S."/>
            <person name="Jogler M."/>
            <person name="Boedeker C."/>
            <person name="Pinto D."/>
            <person name="Vollmers J."/>
            <person name="Rivas-Marin E."/>
            <person name="Kohn T."/>
            <person name="Peeters S.H."/>
            <person name="Heuer A."/>
            <person name="Rast P."/>
            <person name="Oberbeckmann S."/>
            <person name="Bunk B."/>
            <person name="Jeske O."/>
            <person name="Meyerdierks A."/>
            <person name="Storesund J.E."/>
            <person name="Kallscheuer N."/>
            <person name="Luecker S."/>
            <person name="Lage O.M."/>
            <person name="Pohl T."/>
            <person name="Merkel B.J."/>
            <person name="Hornburger P."/>
            <person name="Mueller R.-W."/>
            <person name="Bruemmer F."/>
            <person name="Labrenz M."/>
            <person name="Spormann A.M."/>
            <person name="Op den Camp H."/>
            <person name="Overmann J."/>
            <person name="Amann R."/>
            <person name="Jetten M.S.M."/>
            <person name="Mascher T."/>
            <person name="Medema M.H."/>
            <person name="Devos D.P."/>
            <person name="Kaster A.-K."/>
            <person name="Ovreas L."/>
            <person name="Rohde M."/>
            <person name="Galperin M.Y."/>
            <person name="Jogler C."/>
        </authorList>
    </citation>
    <scope>NUCLEOTIDE SEQUENCE [LARGE SCALE GENOMIC DNA]</scope>
    <source>
        <strain evidence="2 3">Pan241w</strain>
    </source>
</reference>
<sequence length="372" mass="42376">MKILSIIYIPILIFFGGGATWFLGGYFGEVLISEQLKDRKPLIKISEQSLTLGKVWEQQRFEHKIWIENLSDQGLNVSLSADCNCTKLSTSRIYIPPKAKKNFIAVFDLIRGDLSNSAQATEPGKFETTIKTTIHSPYFEINNWKINADLLPPIFMNSRSLVIDTSDTTKKEVEIRVPVTTLNEIESIKIENTQEDICTAFIKNYTRHDSDYIITLKPNLTLLAGLYKGMINVYVKPVDRKYFLARSLTYKVNVESDWLVTPDSILLSNLSIDDKRKIVVKIKSKSKSPFKIMKCALKKHFGKNYNIELEHVEQDDSSPHFSVLYFTLYAQSAGVHSGILEVYLKLSNGKERFLKLPFSFSISAHDVILKSS</sequence>
<keyword evidence="1" id="KW-1133">Transmembrane helix</keyword>
<name>A0A517RK70_9PLAN</name>
<keyword evidence="3" id="KW-1185">Reference proteome</keyword>
<dbReference type="AlphaFoldDB" id="A0A517RK70"/>
<evidence type="ECO:0000313" key="2">
    <source>
        <dbReference type="EMBL" id="QDT44276.1"/>
    </source>
</evidence>
<keyword evidence="1" id="KW-0472">Membrane</keyword>
<evidence type="ECO:0008006" key="4">
    <source>
        <dbReference type="Google" id="ProtNLM"/>
    </source>
</evidence>
<protein>
    <recommendedName>
        <fullName evidence="4">DUF1573 domain-containing protein</fullName>
    </recommendedName>
</protein>
<proteinExistence type="predicted"/>
<organism evidence="2 3">
    <name type="scientific">Gimesia alba</name>
    <dbReference type="NCBI Taxonomy" id="2527973"/>
    <lineage>
        <taxon>Bacteria</taxon>
        <taxon>Pseudomonadati</taxon>
        <taxon>Planctomycetota</taxon>
        <taxon>Planctomycetia</taxon>
        <taxon>Planctomycetales</taxon>
        <taxon>Planctomycetaceae</taxon>
        <taxon>Gimesia</taxon>
    </lineage>
</organism>
<feature type="transmembrane region" description="Helical" evidence="1">
    <location>
        <begin position="6"/>
        <end position="32"/>
    </location>
</feature>
<evidence type="ECO:0000313" key="3">
    <source>
        <dbReference type="Proteomes" id="UP000317171"/>
    </source>
</evidence>
<keyword evidence="1" id="KW-0812">Transmembrane</keyword>
<gene>
    <name evidence="2" type="ORF">Pan241w_43840</name>
</gene>
<dbReference type="Proteomes" id="UP000317171">
    <property type="component" value="Chromosome"/>
</dbReference>
<dbReference type="RefSeq" id="WP_145219606.1">
    <property type="nucleotide sequence ID" value="NZ_CP036269.1"/>
</dbReference>
<dbReference type="KEGG" id="gaz:Pan241w_43840"/>
<dbReference type="EMBL" id="CP036269">
    <property type="protein sequence ID" value="QDT44276.1"/>
    <property type="molecule type" value="Genomic_DNA"/>
</dbReference>